<dbReference type="AlphaFoldDB" id="A0A0F9ELL9"/>
<proteinExistence type="predicted"/>
<gene>
    <name evidence="1" type="ORF">LCGC14_2059010</name>
</gene>
<name>A0A0F9ELL9_9ZZZZ</name>
<comment type="caution">
    <text evidence="1">The sequence shown here is derived from an EMBL/GenBank/DDBJ whole genome shotgun (WGS) entry which is preliminary data.</text>
</comment>
<sequence length="76" mass="8715">MPNCGENYPYDGGCYVPTPLTRQQLQAFKEYDDWVVSLCEPCQYVAKCNKSVFGLTPKQRCQWLDDKIESFEGANP</sequence>
<protein>
    <submittedName>
        <fullName evidence="1">Uncharacterized protein</fullName>
    </submittedName>
</protein>
<accession>A0A0F9ELL9</accession>
<evidence type="ECO:0000313" key="1">
    <source>
        <dbReference type="EMBL" id="KKL75023.1"/>
    </source>
</evidence>
<dbReference type="EMBL" id="LAZR01024471">
    <property type="protein sequence ID" value="KKL75023.1"/>
    <property type="molecule type" value="Genomic_DNA"/>
</dbReference>
<reference evidence="1" key="1">
    <citation type="journal article" date="2015" name="Nature">
        <title>Complex archaea that bridge the gap between prokaryotes and eukaryotes.</title>
        <authorList>
            <person name="Spang A."/>
            <person name="Saw J.H."/>
            <person name="Jorgensen S.L."/>
            <person name="Zaremba-Niedzwiedzka K."/>
            <person name="Martijn J."/>
            <person name="Lind A.E."/>
            <person name="van Eijk R."/>
            <person name="Schleper C."/>
            <person name="Guy L."/>
            <person name="Ettema T.J."/>
        </authorList>
    </citation>
    <scope>NUCLEOTIDE SEQUENCE</scope>
</reference>
<organism evidence="1">
    <name type="scientific">marine sediment metagenome</name>
    <dbReference type="NCBI Taxonomy" id="412755"/>
    <lineage>
        <taxon>unclassified sequences</taxon>
        <taxon>metagenomes</taxon>
        <taxon>ecological metagenomes</taxon>
    </lineage>
</organism>